<reference evidence="3" key="1">
    <citation type="submission" date="2024-02" db="UniProtKB">
        <authorList>
            <consortium name="WormBaseParasite"/>
        </authorList>
    </citation>
    <scope>IDENTIFICATION</scope>
</reference>
<dbReference type="InterPro" id="IPR052969">
    <property type="entry name" value="Thr-specific_kinase-like"/>
</dbReference>
<dbReference type="SUPFAM" id="SSF53300">
    <property type="entry name" value="vWA-like"/>
    <property type="match status" value="1"/>
</dbReference>
<dbReference type="PANTHER" id="PTHR47763">
    <property type="entry name" value="ALPHA-PROTEIN KINASE VWKA"/>
    <property type="match status" value="1"/>
</dbReference>
<dbReference type="AlphaFoldDB" id="A0AAF3FDV7"/>
<organism evidence="2 3">
    <name type="scientific">Mesorhabditis belari</name>
    <dbReference type="NCBI Taxonomy" id="2138241"/>
    <lineage>
        <taxon>Eukaryota</taxon>
        <taxon>Metazoa</taxon>
        <taxon>Ecdysozoa</taxon>
        <taxon>Nematoda</taxon>
        <taxon>Chromadorea</taxon>
        <taxon>Rhabditida</taxon>
        <taxon>Rhabditina</taxon>
        <taxon>Rhabditomorpha</taxon>
        <taxon>Rhabditoidea</taxon>
        <taxon>Rhabditidae</taxon>
        <taxon>Mesorhabditinae</taxon>
        <taxon>Mesorhabditis</taxon>
    </lineage>
</organism>
<keyword evidence="2" id="KW-1185">Reference proteome</keyword>
<name>A0AAF3FDV7_9BILA</name>
<accession>A0AAF3FDV7</accession>
<proteinExistence type="predicted"/>
<feature type="compositionally biased region" description="Basic and acidic residues" evidence="1">
    <location>
        <begin position="1"/>
        <end position="42"/>
    </location>
</feature>
<feature type="region of interest" description="Disordered" evidence="1">
    <location>
        <begin position="179"/>
        <end position="218"/>
    </location>
</feature>
<dbReference type="WBParaSite" id="MBELARI_LOCUS5168">
    <property type="protein sequence ID" value="MBELARI_LOCUS5168"/>
    <property type="gene ID" value="MBELARI_LOCUS5168"/>
</dbReference>
<dbReference type="InterPro" id="IPR036465">
    <property type="entry name" value="vWFA_dom_sf"/>
</dbReference>
<evidence type="ECO:0008006" key="4">
    <source>
        <dbReference type="Google" id="ProtNLM"/>
    </source>
</evidence>
<evidence type="ECO:0000313" key="2">
    <source>
        <dbReference type="Proteomes" id="UP000887575"/>
    </source>
</evidence>
<dbReference type="Gene3D" id="3.40.50.410">
    <property type="entry name" value="von Willebrand factor, type A domain"/>
    <property type="match status" value="1"/>
</dbReference>
<sequence length="218" mass="23415">MSISDEHKQEKTSVKRREASDLDKDWQMIDGGTESRQKKAEKGNSGNKVIDQIDIAAASFKGNCGSVDLCFLIDATGSMQPHIDGVKAQIKKIVHNLTSEAATKQHVQRLRLALVAYRDHGDARVKPNSQGSKKTFGKVFFTSKSSPEAIEGDQFEIFPFSTSEHEFEAFCTKVRAQGGDDQPEDVFGGLEKARVGGAGGPPGGLCAAVSSGDANEQG</sequence>
<protein>
    <recommendedName>
        <fullName evidence="4">VWFA domain-containing protein</fullName>
    </recommendedName>
</protein>
<dbReference type="Proteomes" id="UP000887575">
    <property type="component" value="Unassembled WGS sequence"/>
</dbReference>
<evidence type="ECO:0000256" key="1">
    <source>
        <dbReference type="SAM" id="MobiDB-lite"/>
    </source>
</evidence>
<dbReference type="PANTHER" id="PTHR47763:SF4">
    <property type="entry name" value="ALPHA-PROTEIN KINASE VWKA"/>
    <property type="match status" value="1"/>
</dbReference>
<evidence type="ECO:0000313" key="3">
    <source>
        <dbReference type="WBParaSite" id="MBELARI_LOCUS5168"/>
    </source>
</evidence>
<feature type="region of interest" description="Disordered" evidence="1">
    <location>
        <begin position="1"/>
        <end position="46"/>
    </location>
</feature>